<dbReference type="SUPFAM" id="SSF57850">
    <property type="entry name" value="RING/U-box"/>
    <property type="match status" value="1"/>
</dbReference>
<dbReference type="InterPro" id="IPR001841">
    <property type="entry name" value="Znf_RING"/>
</dbReference>
<dbReference type="PANTHER" id="PTHR25462:SF300">
    <property type="entry name" value="RING-TYPE DOMAIN-CONTAINING PROTEIN"/>
    <property type="match status" value="1"/>
</dbReference>
<dbReference type="InterPro" id="IPR047153">
    <property type="entry name" value="TRIM45/56/19-like"/>
</dbReference>
<dbReference type="PROSITE" id="PS50089">
    <property type="entry name" value="ZF_RING_2"/>
    <property type="match status" value="1"/>
</dbReference>
<dbReference type="Gene3D" id="3.30.40.10">
    <property type="entry name" value="Zinc/RING finger domain, C3HC4 (zinc finger)"/>
    <property type="match status" value="1"/>
</dbReference>
<dbReference type="EMBL" id="MU825949">
    <property type="protein sequence ID" value="KAJ7382002.1"/>
    <property type="molecule type" value="Genomic_DNA"/>
</dbReference>
<evidence type="ECO:0000256" key="5">
    <source>
        <dbReference type="SAM" id="Coils"/>
    </source>
</evidence>
<dbReference type="InterPro" id="IPR011042">
    <property type="entry name" value="6-blade_b-propeller_TolB-like"/>
</dbReference>
<dbReference type="Gene3D" id="2.120.10.30">
    <property type="entry name" value="TolB, C-terminal domain"/>
    <property type="match status" value="1"/>
</dbReference>
<organism evidence="7 8">
    <name type="scientific">Desmophyllum pertusum</name>
    <dbReference type="NCBI Taxonomy" id="174260"/>
    <lineage>
        <taxon>Eukaryota</taxon>
        <taxon>Metazoa</taxon>
        <taxon>Cnidaria</taxon>
        <taxon>Anthozoa</taxon>
        <taxon>Hexacorallia</taxon>
        <taxon>Scleractinia</taxon>
        <taxon>Caryophylliina</taxon>
        <taxon>Caryophylliidae</taxon>
        <taxon>Desmophyllum</taxon>
    </lineage>
</organism>
<dbReference type="SMART" id="SM00184">
    <property type="entry name" value="RING"/>
    <property type="match status" value="1"/>
</dbReference>
<dbReference type="AlphaFoldDB" id="A0A9X0CZV3"/>
<dbReference type="SUPFAM" id="SSF101898">
    <property type="entry name" value="NHL repeat"/>
    <property type="match status" value="1"/>
</dbReference>
<gene>
    <name evidence="7" type="ORF">OS493_037762</name>
</gene>
<feature type="domain" description="RING-type" evidence="6">
    <location>
        <begin position="19"/>
        <end position="61"/>
    </location>
</feature>
<evidence type="ECO:0000313" key="8">
    <source>
        <dbReference type="Proteomes" id="UP001163046"/>
    </source>
</evidence>
<keyword evidence="2 4" id="KW-0863">Zinc-finger</keyword>
<dbReference type="PROSITE" id="PS00518">
    <property type="entry name" value="ZF_RING_1"/>
    <property type="match status" value="1"/>
</dbReference>
<evidence type="ECO:0000313" key="7">
    <source>
        <dbReference type="EMBL" id="KAJ7382002.1"/>
    </source>
</evidence>
<evidence type="ECO:0000256" key="2">
    <source>
        <dbReference type="ARBA" id="ARBA00022771"/>
    </source>
</evidence>
<keyword evidence="5" id="KW-0175">Coiled coil</keyword>
<accession>A0A9X0CZV3</accession>
<keyword evidence="1" id="KW-0479">Metal-binding</keyword>
<evidence type="ECO:0000256" key="3">
    <source>
        <dbReference type="ARBA" id="ARBA00022833"/>
    </source>
</evidence>
<reference evidence="7" key="1">
    <citation type="submission" date="2023-01" db="EMBL/GenBank/DDBJ databases">
        <title>Genome assembly of the deep-sea coral Lophelia pertusa.</title>
        <authorList>
            <person name="Herrera S."/>
            <person name="Cordes E."/>
        </authorList>
    </citation>
    <scope>NUCLEOTIDE SEQUENCE</scope>
    <source>
        <strain evidence="7">USNM1676648</strain>
        <tissue evidence="7">Polyp</tissue>
    </source>
</reference>
<feature type="coiled-coil region" evidence="5">
    <location>
        <begin position="93"/>
        <end position="134"/>
    </location>
</feature>
<dbReference type="Proteomes" id="UP001163046">
    <property type="component" value="Unassembled WGS sequence"/>
</dbReference>
<dbReference type="OrthoDB" id="654191at2759"/>
<evidence type="ECO:0000259" key="6">
    <source>
        <dbReference type="PROSITE" id="PS50089"/>
    </source>
</evidence>
<dbReference type="InterPro" id="IPR027370">
    <property type="entry name" value="Znf-RING_euk"/>
</dbReference>
<sequence>MATSIQNDVVAAVEHEISCPICLDDFEEPKCLPSCAHNVCQHCLEGMMKKSENAIECPVCRIESVIPNGGVAAFPKNHLLVRLIERTPGRKEKEAIKEALKSCKGKLESAETALKEMEDRFATSRSQAEEIKEKVKSTAESVVTKVREQETKMLSEIDQKLSQNRNEGTFETHKSNTTELCENASSCIGTVEDILQNGEPSDLKDLKDALIEELKEFSESLESRMFWANCEFTQPFDVSLTNTVSVDKFIQDNCLFGNLTINTDAASATEEIPAVAASILSGWCVPTPVVQKSIDYSKCGSLIQTVDSSSCGLAEFAPFSVALSRKSGHFVALDEETKHVHIFNEEGEPLKRFRIMYGDLWDIGVSNEDEIVVLNRESNRLLHYDMNGNFKKKFVTAPKENANPSGKLTLSFGDDRLSSPEKATFLNGKFFVVDKDSKSIVVFDKNGDFLEEMRGRLEHPCSIAADYTNGNLVVSDRGNSTVQIYSQAGHLVHHFRTEHIPLQVAFTKDYKNLLICFQIDDNIKNIQMLTYF</sequence>
<dbReference type="InterPro" id="IPR017907">
    <property type="entry name" value="Znf_RING_CS"/>
</dbReference>
<dbReference type="PANTHER" id="PTHR25462">
    <property type="entry name" value="BONUS, ISOFORM C-RELATED"/>
    <property type="match status" value="1"/>
</dbReference>
<name>A0A9X0CZV3_9CNID</name>
<dbReference type="Pfam" id="PF13445">
    <property type="entry name" value="zf-RING_UBOX"/>
    <property type="match status" value="1"/>
</dbReference>
<evidence type="ECO:0000256" key="4">
    <source>
        <dbReference type="PROSITE-ProRule" id="PRU00175"/>
    </source>
</evidence>
<protein>
    <recommendedName>
        <fullName evidence="6">RING-type domain-containing protein</fullName>
    </recommendedName>
</protein>
<comment type="caution">
    <text evidence="7">The sequence shown here is derived from an EMBL/GenBank/DDBJ whole genome shotgun (WGS) entry which is preliminary data.</text>
</comment>
<dbReference type="InterPro" id="IPR013083">
    <property type="entry name" value="Znf_RING/FYVE/PHD"/>
</dbReference>
<proteinExistence type="predicted"/>
<keyword evidence="3" id="KW-0862">Zinc</keyword>
<evidence type="ECO:0000256" key="1">
    <source>
        <dbReference type="ARBA" id="ARBA00022723"/>
    </source>
</evidence>
<keyword evidence="8" id="KW-1185">Reference proteome</keyword>
<dbReference type="GO" id="GO:0008270">
    <property type="term" value="F:zinc ion binding"/>
    <property type="evidence" value="ECO:0007669"/>
    <property type="project" value="UniProtKB-KW"/>
</dbReference>